<organism evidence="2 3">
    <name type="scientific">Pseudoalteromonas piratica</name>
    <dbReference type="NCBI Taxonomy" id="1348114"/>
    <lineage>
        <taxon>Bacteria</taxon>
        <taxon>Pseudomonadati</taxon>
        <taxon>Pseudomonadota</taxon>
        <taxon>Gammaproteobacteria</taxon>
        <taxon>Alteromonadales</taxon>
        <taxon>Pseudoalteromonadaceae</taxon>
        <taxon>Pseudoalteromonas</taxon>
    </lineage>
</organism>
<dbReference type="AlphaFoldDB" id="A0A0A7EM57"/>
<dbReference type="HOGENOM" id="CLU_1041384_0_0_6"/>
<dbReference type="GO" id="GO:0070042">
    <property type="term" value="F:rRNA (uridine-N3-)-methyltransferase activity"/>
    <property type="evidence" value="ECO:0007669"/>
    <property type="project" value="InterPro"/>
</dbReference>
<feature type="domain" description="25S rRNA (uridine-N(3))-methyltransferase BMT5-like" evidence="1">
    <location>
        <begin position="10"/>
        <end position="179"/>
    </location>
</feature>
<reference evidence="2 3" key="1">
    <citation type="submission" date="2014-11" db="EMBL/GenBank/DDBJ databases">
        <title>Complete Genome Sequence of Pseudoalteromonas sp. Strain OCN003 Isolated from Kaneohe Bay, Oahu, Hawaii.</title>
        <authorList>
            <person name="Beurmann S."/>
            <person name="Videau P."/>
            <person name="Ushijima B."/>
            <person name="Smith A.M."/>
            <person name="Aeby G.S."/>
            <person name="Callahan S.M."/>
            <person name="Belcaid M."/>
        </authorList>
    </citation>
    <scope>NUCLEOTIDE SEQUENCE [LARGE SCALE GENOMIC DNA]</scope>
    <source>
        <strain evidence="2 3">OCN003</strain>
    </source>
</reference>
<accession>A0A0A7EM57</accession>
<protein>
    <recommendedName>
        <fullName evidence="1">25S rRNA (uridine-N(3))-methyltransferase BMT5-like domain-containing protein</fullName>
    </recommendedName>
</protein>
<dbReference type="STRING" id="1348114.OM33_18840"/>
<keyword evidence="3" id="KW-1185">Reference proteome</keyword>
<evidence type="ECO:0000313" key="3">
    <source>
        <dbReference type="Proteomes" id="UP000030341"/>
    </source>
</evidence>
<dbReference type="InterPro" id="IPR019446">
    <property type="entry name" value="BMT5-like"/>
</dbReference>
<evidence type="ECO:0000259" key="1">
    <source>
        <dbReference type="Pfam" id="PF10354"/>
    </source>
</evidence>
<dbReference type="GO" id="GO:0070475">
    <property type="term" value="P:rRNA base methylation"/>
    <property type="evidence" value="ECO:0007669"/>
    <property type="project" value="InterPro"/>
</dbReference>
<dbReference type="KEGG" id="pseo:OM33_18840"/>
<dbReference type="RefSeq" id="WP_040135923.1">
    <property type="nucleotide sequence ID" value="NZ_CP009889.1"/>
</dbReference>
<evidence type="ECO:0000313" key="2">
    <source>
        <dbReference type="EMBL" id="AIY67126.1"/>
    </source>
</evidence>
<proteinExistence type="predicted"/>
<name>A0A0A7EM57_9GAMM</name>
<dbReference type="EMBL" id="CP009889">
    <property type="protein sequence ID" value="AIY67126.1"/>
    <property type="molecule type" value="Genomic_DNA"/>
</dbReference>
<dbReference type="eggNOG" id="ENOG502Z7XU">
    <property type="taxonomic scope" value="Bacteria"/>
</dbReference>
<dbReference type="Pfam" id="PF10354">
    <property type="entry name" value="BMT5-like"/>
    <property type="match status" value="1"/>
</dbReference>
<sequence>MLFQPNWRILTIGDGDLTFSFSLKKHHQIETLCASVLDSKETLTNKYKINGIEGLNSLGGEIFFELDITNNQTWPDKLAGAFDLVIFQFPLVPAAKNSEHFTNAPSQNIVNRALLRDYLIACFNYFLDKDGLRLSYITSKEVKPYLHWQIETDLTVNTNIIHLGKQEFDYSLFPDYQIRNVDRDKKVKDTAGFIYAYSDKSQPSELSSVFEPFKFTQQNYCPLCRVGPFSASEDQQRHLTSKKHIKLSQYQTEWFDYLSINR</sequence>
<dbReference type="OrthoDB" id="6116173at2"/>
<dbReference type="Proteomes" id="UP000030341">
    <property type="component" value="Chromosome 2"/>
</dbReference>
<gene>
    <name evidence="2" type="ORF">OM33_18840</name>
</gene>